<gene>
    <name evidence="5" type="ORF">OSB1V03_LOCUS11979</name>
</gene>
<dbReference type="AlphaFoldDB" id="A0A7R9L072"/>
<keyword evidence="6" id="KW-1185">Reference proteome</keyword>
<comment type="similarity">
    <text evidence="1">Belongs to the ATP-dependent AMP-binding enzyme family.</text>
</comment>
<dbReference type="SUPFAM" id="SSF56801">
    <property type="entry name" value="Acetyl-CoA synthetase-like"/>
    <property type="match status" value="1"/>
</dbReference>
<evidence type="ECO:0000256" key="3">
    <source>
        <dbReference type="ARBA" id="ARBA00022741"/>
    </source>
</evidence>
<dbReference type="GO" id="GO:0030182">
    <property type="term" value="P:neuron differentiation"/>
    <property type="evidence" value="ECO:0007669"/>
    <property type="project" value="TreeGrafter"/>
</dbReference>
<reference evidence="5" key="1">
    <citation type="submission" date="2020-11" db="EMBL/GenBank/DDBJ databases">
        <authorList>
            <person name="Tran Van P."/>
        </authorList>
    </citation>
    <scope>NUCLEOTIDE SEQUENCE</scope>
</reference>
<keyword evidence="3" id="KW-0547">Nucleotide-binding</keyword>
<dbReference type="EMBL" id="CAJPIZ010009661">
    <property type="protein sequence ID" value="CAG2112000.1"/>
    <property type="molecule type" value="Genomic_DNA"/>
</dbReference>
<proteinExistence type="inferred from homology"/>
<dbReference type="InterPro" id="IPR042099">
    <property type="entry name" value="ANL_N_sf"/>
</dbReference>
<dbReference type="OrthoDB" id="1700726at2759"/>
<keyword evidence="2" id="KW-0436">Ligase</keyword>
<dbReference type="Gene3D" id="2.40.128.20">
    <property type="match status" value="1"/>
</dbReference>
<dbReference type="GO" id="GO:0005524">
    <property type="term" value="F:ATP binding"/>
    <property type="evidence" value="ECO:0007669"/>
    <property type="project" value="UniProtKB-KW"/>
</dbReference>
<evidence type="ECO:0008006" key="7">
    <source>
        <dbReference type="Google" id="ProtNLM"/>
    </source>
</evidence>
<dbReference type="Proteomes" id="UP000759131">
    <property type="component" value="Unassembled WGS sequence"/>
</dbReference>
<dbReference type="SUPFAM" id="SSF50814">
    <property type="entry name" value="Lipocalins"/>
    <property type="match status" value="1"/>
</dbReference>
<dbReference type="GO" id="GO:0005886">
    <property type="term" value="C:plasma membrane"/>
    <property type="evidence" value="ECO:0007669"/>
    <property type="project" value="TreeGrafter"/>
</dbReference>
<name>A0A7R9L072_9ACAR</name>
<evidence type="ECO:0000256" key="1">
    <source>
        <dbReference type="ARBA" id="ARBA00006432"/>
    </source>
</evidence>
<dbReference type="PANTHER" id="PTHR43272">
    <property type="entry name" value="LONG-CHAIN-FATTY-ACID--COA LIGASE"/>
    <property type="match status" value="1"/>
</dbReference>
<evidence type="ECO:0000256" key="4">
    <source>
        <dbReference type="ARBA" id="ARBA00022840"/>
    </source>
</evidence>
<dbReference type="InterPro" id="IPR012674">
    <property type="entry name" value="Calycin"/>
</dbReference>
<dbReference type="GO" id="GO:0005811">
    <property type="term" value="C:lipid droplet"/>
    <property type="evidence" value="ECO:0007669"/>
    <property type="project" value="TreeGrafter"/>
</dbReference>
<dbReference type="EMBL" id="OC864236">
    <property type="protein sequence ID" value="CAD7631570.1"/>
    <property type="molecule type" value="Genomic_DNA"/>
</dbReference>
<protein>
    <recommendedName>
        <fullName evidence="7">AMP-dependent synthetase/ligase domain-containing protein</fullName>
    </recommendedName>
</protein>
<organism evidence="5">
    <name type="scientific">Medioppia subpectinata</name>
    <dbReference type="NCBI Taxonomy" id="1979941"/>
    <lineage>
        <taxon>Eukaryota</taxon>
        <taxon>Metazoa</taxon>
        <taxon>Ecdysozoa</taxon>
        <taxon>Arthropoda</taxon>
        <taxon>Chelicerata</taxon>
        <taxon>Arachnida</taxon>
        <taxon>Acari</taxon>
        <taxon>Acariformes</taxon>
        <taxon>Sarcoptiformes</taxon>
        <taxon>Oribatida</taxon>
        <taxon>Brachypylina</taxon>
        <taxon>Oppioidea</taxon>
        <taxon>Oppiidae</taxon>
        <taxon>Medioppia</taxon>
    </lineage>
</organism>
<dbReference type="GO" id="GO:0005783">
    <property type="term" value="C:endoplasmic reticulum"/>
    <property type="evidence" value="ECO:0007669"/>
    <property type="project" value="TreeGrafter"/>
</dbReference>
<dbReference type="Gene3D" id="3.40.50.12780">
    <property type="entry name" value="N-terminal domain of ligase-like"/>
    <property type="match status" value="1"/>
</dbReference>
<dbReference type="GO" id="GO:0035336">
    <property type="term" value="P:long-chain fatty-acyl-CoA metabolic process"/>
    <property type="evidence" value="ECO:0007669"/>
    <property type="project" value="TreeGrafter"/>
</dbReference>
<evidence type="ECO:0000313" key="5">
    <source>
        <dbReference type="EMBL" id="CAD7631570.1"/>
    </source>
</evidence>
<keyword evidence="4" id="KW-0067">ATP-binding</keyword>
<sequence>MDYYDLSYGRVGAPLQGVRVKFIDWEEGGYYRTDRPNPRGEIAIGGDSVVTEYYKLGEQTREAFRTDKQGVRWFNTGDIGQMFADGTIAIIDRRKDLFKLQNGQYVSLENIEAALKSCQYVDHICVCGGDYSNELTALVSPNRANLHKLAKELGIKGSEVGDLCVNPHLRERIYAAIVRTGQSAGISTKEIPVRIHLVPDEWSPDNDMMTAAMKMKRKTVERVYRNEIMGVLFAIQLQQVFEKSLDLNATFGQIKCLTVGMFKAYAGGDHEPIRQQLSNAFSLRPLLILFCINITVVVADGNKLIQTQHGDKEVKIVREFNGAELKVTASVGNVVSVCIYAKQ</sequence>
<evidence type="ECO:0000256" key="2">
    <source>
        <dbReference type="ARBA" id="ARBA00022598"/>
    </source>
</evidence>
<accession>A0A7R9L072</accession>
<evidence type="ECO:0000313" key="6">
    <source>
        <dbReference type="Proteomes" id="UP000759131"/>
    </source>
</evidence>
<dbReference type="PANTHER" id="PTHR43272:SF83">
    <property type="entry name" value="ACYL-COA SYNTHETASE LONG-CHAIN, ISOFORM J"/>
    <property type="match status" value="1"/>
</dbReference>
<dbReference type="GO" id="GO:0004467">
    <property type="term" value="F:long-chain fatty acid-CoA ligase activity"/>
    <property type="evidence" value="ECO:0007669"/>
    <property type="project" value="TreeGrafter"/>
</dbReference>